<dbReference type="InterPro" id="IPR013520">
    <property type="entry name" value="Ribonucl_H"/>
</dbReference>
<evidence type="ECO:0000256" key="3">
    <source>
        <dbReference type="ARBA" id="ARBA00022839"/>
    </source>
</evidence>
<dbReference type="SUPFAM" id="SSF53098">
    <property type="entry name" value="Ribonuclease H-like"/>
    <property type="match status" value="1"/>
</dbReference>
<protein>
    <recommendedName>
        <fullName evidence="4">Exonuclease domain-containing protein</fullName>
    </recommendedName>
</protein>
<dbReference type="InterPro" id="IPR036397">
    <property type="entry name" value="RNaseH_sf"/>
</dbReference>
<keyword evidence="6" id="KW-1185">Reference proteome</keyword>
<dbReference type="GO" id="GO:0008408">
    <property type="term" value="F:3'-5' exonuclease activity"/>
    <property type="evidence" value="ECO:0007669"/>
    <property type="project" value="TreeGrafter"/>
</dbReference>
<dbReference type="CDD" id="cd06127">
    <property type="entry name" value="DEDDh"/>
    <property type="match status" value="1"/>
</dbReference>
<dbReference type="InterPro" id="IPR012337">
    <property type="entry name" value="RNaseH-like_sf"/>
</dbReference>
<dbReference type="RefSeq" id="WP_073610095.1">
    <property type="nucleotide sequence ID" value="NZ_MRCG01000016.1"/>
</dbReference>
<dbReference type="STRING" id="549789.NIES30_19405"/>
<dbReference type="FunFam" id="3.30.420.10:FF:000045">
    <property type="entry name" value="3'-5' exonuclease DinG"/>
    <property type="match status" value="1"/>
</dbReference>
<dbReference type="EMBL" id="MRCG01000016">
    <property type="protein sequence ID" value="OKH45690.1"/>
    <property type="molecule type" value="Genomic_DNA"/>
</dbReference>
<evidence type="ECO:0000256" key="1">
    <source>
        <dbReference type="ARBA" id="ARBA00022722"/>
    </source>
</evidence>
<keyword evidence="3" id="KW-0269">Exonuclease</keyword>
<sequence length="278" mass="30970">MVPVSVGGIAQSALLTDQLLAYYRQLSKGLLTVVDVETTGSRPAEARVIEIAVVQGSLDQGITHEASFVVNANVRVPHTITRLTGITTAMVEQGTAADVVWQALRSPLDQGVLTGHNLAFDYSFIQAEYQRLGQGFKRPEAQQFCTVILSRLLLADLPSRSLPQLVRHFGFDVGRSHRALADTKACWLLANLLLERLANTSDDALRQQFAEQWVPLRDAVKVFDCPRVDLQRQLDARGCERRTSRRGNRHMYRRGDLETLYRELYPEQLTSNLGEAGG</sequence>
<feature type="domain" description="Exonuclease" evidence="4">
    <location>
        <begin position="30"/>
        <end position="199"/>
    </location>
</feature>
<dbReference type="Pfam" id="PF00929">
    <property type="entry name" value="RNase_T"/>
    <property type="match status" value="1"/>
</dbReference>
<dbReference type="SMART" id="SM00479">
    <property type="entry name" value="EXOIII"/>
    <property type="match status" value="1"/>
</dbReference>
<keyword evidence="2" id="KW-0378">Hydrolase</keyword>
<dbReference type="Proteomes" id="UP000185557">
    <property type="component" value="Unassembled WGS sequence"/>
</dbReference>
<dbReference type="GO" id="GO:0003676">
    <property type="term" value="F:nucleic acid binding"/>
    <property type="evidence" value="ECO:0007669"/>
    <property type="project" value="InterPro"/>
</dbReference>
<dbReference type="AlphaFoldDB" id="A0A1U7J1C1"/>
<name>A0A1U7J1C1_9CYAN</name>
<evidence type="ECO:0000313" key="6">
    <source>
        <dbReference type="Proteomes" id="UP000185557"/>
    </source>
</evidence>
<evidence type="ECO:0000313" key="5">
    <source>
        <dbReference type="EMBL" id="OKH45690.1"/>
    </source>
</evidence>
<comment type="caution">
    <text evidence="5">The sequence shown here is derived from an EMBL/GenBank/DDBJ whole genome shotgun (WGS) entry which is preliminary data.</text>
</comment>
<gene>
    <name evidence="5" type="ORF">NIES30_19405</name>
</gene>
<organism evidence="5 6">
    <name type="scientific">Phormidium tenue NIES-30</name>
    <dbReference type="NCBI Taxonomy" id="549789"/>
    <lineage>
        <taxon>Bacteria</taxon>
        <taxon>Bacillati</taxon>
        <taxon>Cyanobacteriota</taxon>
        <taxon>Cyanophyceae</taxon>
        <taxon>Oscillatoriophycideae</taxon>
        <taxon>Oscillatoriales</taxon>
        <taxon>Oscillatoriaceae</taxon>
        <taxon>Phormidium</taxon>
    </lineage>
</organism>
<keyword evidence="1" id="KW-0540">Nuclease</keyword>
<proteinExistence type="predicted"/>
<dbReference type="OrthoDB" id="9776650at2"/>
<reference evidence="5 6" key="1">
    <citation type="submission" date="2016-11" db="EMBL/GenBank/DDBJ databases">
        <title>Draft Genome Sequences of Nine Cyanobacterial Strains from Diverse Habitats.</title>
        <authorList>
            <person name="Zhu T."/>
            <person name="Hou S."/>
            <person name="Lu X."/>
            <person name="Hess W.R."/>
        </authorList>
    </citation>
    <scope>NUCLEOTIDE SEQUENCE [LARGE SCALE GENOMIC DNA]</scope>
    <source>
        <strain evidence="5 6">NIES-30</strain>
    </source>
</reference>
<accession>A0A1U7J1C1</accession>
<evidence type="ECO:0000256" key="2">
    <source>
        <dbReference type="ARBA" id="ARBA00022801"/>
    </source>
</evidence>
<evidence type="ECO:0000259" key="4">
    <source>
        <dbReference type="SMART" id="SM00479"/>
    </source>
</evidence>
<dbReference type="PANTHER" id="PTHR30231">
    <property type="entry name" value="DNA POLYMERASE III SUBUNIT EPSILON"/>
    <property type="match status" value="1"/>
</dbReference>
<dbReference type="PANTHER" id="PTHR30231:SF4">
    <property type="entry name" value="PROTEIN NEN2"/>
    <property type="match status" value="1"/>
</dbReference>
<dbReference type="Gene3D" id="3.30.420.10">
    <property type="entry name" value="Ribonuclease H-like superfamily/Ribonuclease H"/>
    <property type="match status" value="1"/>
</dbReference>